<dbReference type="CDD" id="cd00821">
    <property type="entry name" value="PH"/>
    <property type="match status" value="1"/>
</dbReference>
<feature type="region of interest" description="Disordered" evidence="3">
    <location>
        <begin position="268"/>
        <end position="292"/>
    </location>
</feature>
<keyword evidence="2" id="KW-0862">Zinc</keyword>
<keyword evidence="6" id="KW-1185">Reference proteome</keyword>
<name>A0AAV0UCH0_HYABA</name>
<feature type="domain" description="PH" evidence="4">
    <location>
        <begin position="334"/>
        <end position="430"/>
    </location>
</feature>
<dbReference type="InterPro" id="IPR011993">
    <property type="entry name" value="PH-like_dom_sf"/>
</dbReference>
<accession>A0AAV0UCH0</accession>
<dbReference type="PANTHER" id="PTHR23180:SF160">
    <property type="entry name" value="ADP-RIBOSYLATION FACTOR GTPASE-ACTIVATING PROTEIN EFFECTOR PROTEIN 1"/>
    <property type="match status" value="1"/>
</dbReference>
<evidence type="ECO:0000256" key="1">
    <source>
        <dbReference type="ARBA" id="ARBA00022723"/>
    </source>
</evidence>
<dbReference type="GO" id="GO:0046872">
    <property type="term" value="F:metal ion binding"/>
    <property type="evidence" value="ECO:0007669"/>
    <property type="project" value="UniProtKB-KW"/>
</dbReference>
<dbReference type="SUPFAM" id="SSF50729">
    <property type="entry name" value="PH domain-like"/>
    <property type="match status" value="1"/>
</dbReference>
<evidence type="ECO:0000313" key="5">
    <source>
        <dbReference type="EMBL" id="CAI5734504.1"/>
    </source>
</evidence>
<dbReference type="PANTHER" id="PTHR23180">
    <property type="entry name" value="CENTAURIN/ARF"/>
    <property type="match status" value="1"/>
</dbReference>
<sequence length="621" mass="68045">MESSIADAEKTAATRPMDCPTPHVDRLEATAATETTKVALPAAANATATVSSHSHSHSHSSSGSTNASVDGAVASDSQTATAPLKSSEKHERQRSTGPPPPQRAVHAASNVLALASRVRSRDAVSGVASVPMRRHNSSQHLKQTALERKRSAGANAMSAAAMMRAVQAAGGAGGDDRTGFARIYFETKTFTSSTVFKLLSSTTVLEVRQSMAAKIKIRVQDFDKYAIVVVFPTDSAGSLSARTLKDEELILPLVERLNRARSVQQAGVEGTEAISGGSSSSSSRAKAKQAARPPVKFVLKDVQGSQLDIGESAPSPKRQLSDTQSINFPVLLGKGVYSGYLQKASSIDTNLWRKRWFIIKGDQLLYCKSNVNQQDVTAISLLGAVLAKAKPEVRVAFSFQLKTPRRDYELCASSKDEMVAWIHALHVQIGLCSENHRLYEAEIWITEDAVTRSEQESVSRTIEPCLLERVLSREDSLKLFRDFVVTTQYQSLLDTWIECELFRRSCIARENGLMSSAGMTNRRTAQDEWNHLKAIIRAIQLLNVVHSDELNQLWQMCQAEQSTRRLSATLNTEGYVEYPQTDVIVSVQLKLFRAVEAGPFQQFILQNGYRLLLERIIGAIA</sequence>
<dbReference type="AlphaFoldDB" id="A0AAV0UCH0"/>
<dbReference type="PROSITE" id="PS50003">
    <property type="entry name" value="PH_DOMAIN"/>
    <property type="match status" value="1"/>
</dbReference>
<dbReference type="Gene3D" id="2.30.29.30">
    <property type="entry name" value="Pleckstrin-homology domain (PH domain)/Phosphotyrosine-binding domain (PTB)"/>
    <property type="match status" value="1"/>
</dbReference>
<evidence type="ECO:0000313" key="6">
    <source>
        <dbReference type="Proteomes" id="UP001162031"/>
    </source>
</evidence>
<feature type="region of interest" description="Disordered" evidence="3">
    <location>
        <begin position="45"/>
        <end position="106"/>
    </location>
</feature>
<feature type="compositionally biased region" description="Low complexity" evidence="3">
    <location>
        <begin position="45"/>
        <end position="69"/>
    </location>
</feature>
<dbReference type="InterPro" id="IPR045258">
    <property type="entry name" value="ACAP1/2/3-like"/>
</dbReference>
<comment type="caution">
    <text evidence="5">The sequence shown here is derived from an EMBL/GenBank/DDBJ whole genome shotgun (WGS) entry which is preliminary data.</text>
</comment>
<gene>
    <name evidence="5" type="ORF">HBR001_LOCUS6181</name>
</gene>
<evidence type="ECO:0000259" key="4">
    <source>
        <dbReference type="PROSITE" id="PS50003"/>
    </source>
</evidence>
<keyword evidence="1" id="KW-0479">Metal-binding</keyword>
<proteinExistence type="predicted"/>
<dbReference type="EMBL" id="CANTFL010001234">
    <property type="protein sequence ID" value="CAI5734504.1"/>
    <property type="molecule type" value="Genomic_DNA"/>
</dbReference>
<dbReference type="GO" id="GO:0005096">
    <property type="term" value="F:GTPase activator activity"/>
    <property type="evidence" value="ECO:0007669"/>
    <property type="project" value="InterPro"/>
</dbReference>
<protein>
    <recommendedName>
        <fullName evidence="4">PH domain-containing protein</fullName>
    </recommendedName>
</protein>
<evidence type="ECO:0000256" key="2">
    <source>
        <dbReference type="ARBA" id="ARBA00022833"/>
    </source>
</evidence>
<dbReference type="Proteomes" id="UP001162031">
    <property type="component" value="Unassembled WGS sequence"/>
</dbReference>
<dbReference type="Pfam" id="PF00169">
    <property type="entry name" value="PH"/>
    <property type="match status" value="1"/>
</dbReference>
<dbReference type="InterPro" id="IPR001849">
    <property type="entry name" value="PH_domain"/>
</dbReference>
<dbReference type="SMART" id="SM00233">
    <property type="entry name" value="PH"/>
    <property type="match status" value="1"/>
</dbReference>
<feature type="region of interest" description="Disordered" evidence="3">
    <location>
        <begin position="1"/>
        <end position="33"/>
    </location>
</feature>
<reference evidence="5" key="1">
    <citation type="submission" date="2022-12" db="EMBL/GenBank/DDBJ databases">
        <authorList>
            <person name="Webb A."/>
        </authorList>
    </citation>
    <scope>NUCLEOTIDE SEQUENCE</scope>
    <source>
        <strain evidence="5">Hp1</strain>
    </source>
</reference>
<organism evidence="5 6">
    <name type="scientific">Hyaloperonospora brassicae</name>
    <name type="common">Brassica downy mildew</name>
    <name type="synonym">Peronospora brassicae</name>
    <dbReference type="NCBI Taxonomy" id="162125"/>
    <lineage>
        <taxon>Eukaryota</taxon>
        <taxon>Sar</taxon>
        <taxon>Stramenopiles</taxon>
        <taxon>Oomycota</taxon>
        <taxon>Peronosporomycetes</taxon>
        <taxon>Peronosporales</taxon>
        <taxon>Peronosporaceae</taxon>
        <taxon>Hyaloperonospora</taxon>
    </lineage>
</organism>
<evidence type="ECO:0000256" key="3">
    <source>
        <dbReference type="SAM" id="MobiDB-lite"/>
    </source>
</evidence>